<organism evidence="2 3">
    <name type="scientific">Sphingomonas zeae</name>
    <dbReference type="NCBI Taxonomy" id="1646122"/>
    <lineage>
        <taxon>Bacteria</taxon>
        <taxon>Pseudomonadati</taxon>
        <taxon>Pseudomonadota</taxon>
        <taxon>Alphaproteobacteria</taxon>
        <taxon>Sphingomonadales</taxon>
        <taxon>Sphingomonadaceae</taxon>
        <taxon>Sphingomonas</taxon>
    </lineage>
</organism>
<comment type="caution">
    <text evidence="2">The sequence shown here is derived from an EMBL/GenBank/DDBJ whole genome shotgun (WGS) entry which is preliminary data.</text>
</comment>
<dbReference type="GO" id="GO:0015097">
    <property type="term" value="F:mercury ion transmembrane transporter activity"/>
    <property type="evidence" value="ECO:0007669"/>
    <property type="project" value="InterPro"/>
</dbReference>
<dbReference type="EMBL" id="JABMCH010000071">
    <property type="protein sequence ID" value="NUU49015.1"/>
    <property type="molecule type" value="Genomic_DNA"/>
</dbReference>
<keyword evidence="1" id="KW-0812">Transmembrane</keyword>
<accession>A0A7Y6B7U9</accession>
<proteinExistence type="predicted"/>
<feature type="transmembrane region" description="Helical" evidence="1">
    <location>
        <begin position="43"/>
        <end position="62"/>
    </location>
</feature>
<protein>
    <submittedName>
        <fullName evidence="2">MerC domain-containing protein</fullName>
    </submittedName>
</protein>
<dbReference type="Proteomes" id="UP000536441">
    <property type="component" value="Unassembled WGS sequence"/>
</dbReference>
<feature type="transmembrane region" description="Helical" evidence="1">
    <location>
        <begin position="93"/>
        <end position="111"/>
    </location>
</feature>
<gene>
    <name evidence="2" type="ORF">HP438_18760</name>
</gene>
<feature type="transmembrane region" description="Helical" evidence="1">
    <location>
        <begin position="12"/>
        <end position="37"/>
    </location>
</feature>
<name>A0A7Y6B7U9_9SPHN</name>
<evidence type="ECO:0000256" key="1">
    <source>
        <dbReference type="SAM" id="Phobius"/>
    </source>
</evidence>
<dbReference type="InterPro" id="IPR004891">
    <property type="entry name" value="Mercury-R_MerC"/>
</dbReference>
<sequence length="125" mass="13001">MREWRLDGLAISASMLCLIHCLVLPVAIAFLPALVAWADGGELFHIIMLAIAVPLSGGTLIAGWRRHGAVAPVAIGAVGLALLMTGLGYEGRTLGTGLTVAGGLFLALAHVRNVQARHMANLAAW</sequence>
<keyword evidence="1" id="KW-1133">Transmembrane helix</keyword>
<dbReference type="AlphaFoldDB" id="A0A7Y6B7U9"/>
<keyword evidence="1" id="KW-0472">Membrane</keyword>
<evidence type="ECO:0000313" key="3">
    <source>
        <dbReference type="Proteomes" id="UP000536441"/>
    </source>
</evidence>
<dbReference type="Pfam" id="PF03203">
    <property type="entry name" value="MerC"/>
    <property type="match status" value="1"/>
</dbReference>
<reference evidence="2 3" key="1">
    <citation type="submission" date="2020-05" db="EMBL/GenBank/DDBJ databases">
        <title>Genome Sequencing of Type Strains.</title>
        <authorList>
            <person name="Lemaire J.F."/>
            <person name="Inderbitzin P."/>
            <person name="Gregorio O.A."/>
            <person name="Collins S.B."/>
            <person name="Wespe N."/>
            <person name="Knight-Connoni V."/>
        </authorList>
    </citation>
    <scope>NUCLEOTIDE SEQUENCE [LARGE SCALE GENOMIC DNA]</scope>
    <source>
        <strain evidence="2 3">DSM 100049</strain>
    </source>
</reference>
<dbReference type="GO" id="GO:0016020">
    <property type="term" value="C:membrane"/>
    <property type="evidence" value="ECO:0007669"/>
    <property type="project" value="InterPro"/>
</dbReference>
<evidence type="ECO:0000313" key="2">
    <source>
        <dbReference type="EMBL" id="NUU49015.1"/>
    </source>
</evidence>
<keyword evidence="3" id="KW-1185">Reference proteome</keyword>
<feature type="transmembrane region" description="Helical" evidence="1">
    <location>
        <begin position="69"/>
        <end position="87"/>
    </location>
</feature>